<proteinExistence type="inferred from homology"/>
<dbReference type="SMART" id="SM00935">
    <property type="entry name" value="OmpH"/>
    <property type="match status" value="1"/>
</dbReference>
<evidence type="ECO:0000256" key="2">
    <source>
        <dbReference type="PIRNR" id="PIRNR002094"/>
    </source>
</evidence>
<name>A0ABV0EB16_9BURK</name>
<accession>A0ABV0EB16</accession>
<feature type="signal peptide" evidence="4">
    <location>
        <begin position="1"/>
        <end position="24"/>
    </location>
</feature>
<dbReference type="Proteomes" id="UP001482231">
    <property type="component" value="Unassembled WGS sequence"/>
</dbReference>
<comment type="similarity">
    <text evidence="2">Belongs to the skp family.</text>
</comment>
<organism evidence="5 6">
    <name type="scientific">Thiobacter aerophilum</name>
    <dbReference type="NCBI Taxonomy" id="3121275"/>
    <lineage>
        <taxon>Bacteria</taxon>
        <taxon>Pseudomonadati</taxon>
        <taxon>Pseudomonadota</taxon>
        <taxon>Betaproteobacteria</taxon>
        <taxon>Burkholderiales</taxon>
        <taxon>Thiobacteraceae</taxon>
        <taxon>Thiobacter</taxon>
    </lineage>
</organism>
<dbReference type="RefSeq" id="WP_347306059.1">
    <property type="nucleotide sequence ID" value="NZ_JBAJEX010000001.1"/>
</dbReference>
<reference evidence="5 6" key="1">
    <citation type="submission" date="2024-02" db="EMBL/GenBank/DDBJ databases">
        <title>New thermophilic sulfur-oxidizing bacteria from a hot springs of the Uzon caldera (Kamchatka, Russia).</title>
        <authorList>
            <person name="Dukat A.M."/>
            <person name="Elcheninov A.G."/>
            <person name="Frolov E.N."/>
        </authorList>
    </citation>
    <scope>NUCLEOTIDE SEQUENCE [LARGE SCALE GENOMIC DNA]</scope>
    <source>
        <strain evidence="5 6">AK1</strain>
    </source>
</reference>
<evidence type="ECO:0000313" key="5">
    <source>
        <dbReference type="EMBL" id="MEO1765686.1"/>
    </source>
</evidence>
<protein>
    <submittedName>
        <fullName evidence="5">OmpH family outer membrane protein</fullName>
    </submittedName>
</protein>
<keyword evidence="3" id="KW-0175">Coiled coil</keyword>
<feature type="coiled-coil region" evidence="3">
    <location>
        <begin position="81"/>
        <end position="115"/>
    </location>
</feature>
<keyword evidence="6" id="KW-1185">Reference proteome</keyword>
<comment type="caution">
    <text evidence="5">The sequence shown here is derived from an EMBL/GenBank/DDBJ whole genome shotgun (WGS) entry which is preliminary data.</text>
</comment>
<sequence length="168" mass="19383">MRSVKQIMAVALLVTAGITGSVMAAELKVGFVNVERIFRESAPAIRASKKLEKEFAARDAEIQKMAKQFRDLQAYLEKESVTLSETERRNKERELANLNRDLQRAQREFREDLNIRQNEERAAFQERVNKAIGELAEKEKYDLILQEAVYVSNRIDITDKILKLLADK</sequence>
<dbReference type="PANTHER" id="PTHR35089:SF1">
    <property type="entry name" value="CHAPERONE PROTEIN SKP"/>
    <property type="match status" value="1"/>
</dbReference>
<gene>
    <name evidence="5" type="ORF">V6E02_00420</name>
</gene>
<dbReference type="Gene3D" id="3.30.910.20">
    <property type="entry name" value="Skp domain"/>
    <property type="match status" value="1"/>
</dbReference>
<dbReference type="SUPFAM" id="SSF111384">
    <property type="entry name" value="OmpH-like"/>
    <property type="match status" value="1"/>
</dbReference>
<feature type="chain" id="PRO_5046121433" evidence="4">
    <location>
        <begin position="25"/>
        <end position="168"/>
    </location>
</feature>
<keyword evidence="1 4" id="KW-0732">Signal</keyword>
<evidence type="ECO:0000256" key="1">
    <source>
        <dbReference type="ARBA" id="ARBA00022729"/>
    </source>
</evidence>
<dbReference type="EMBL" id="JBAJEX010000001">
    <property type="protein sequence ID" value="MEO1765686.1"/>
    <property type="molecule type" value="Genomic_DNA"/>
</dbReference>
<dbReference type="PANTHER" id="PTHR35089">
    <property type="entry name" value="CHAPERONE PROTEIN SKP"/>
    <property type="match status" value="1"/>
</dbReference>
<dbReference type="InterPro" id="IPR005632">
    <property type="entry name" value="Chaperone_Skp"/>
</dbReference>
<evidence type="ECO:0000256" key="4">
    <source>
        <dbReference type="SAM" id="SignalP"/>
    </source>
</evidence>
<dbReference type="PIRSF" id="PIRSF002094">
    <property type="entry name" value="OMP26_Skp"/>
    <property type="match status" value="1"/>
</dbReference>
<evidence type="ECO:0000256" key="3">
    <source>
        <dbReference type="SAM" id="Coils"/>
    </source>
</evidence>
<dbReference type="InterPro" id="IPR024930">
    <property type="entry name" value="Skp_dom_sf"/>
</dbReference>
<dbReference type="Pfam" id="PF03938">
    <property type="entry name" value="OmpH"/>
    <property type="match status" value="1"/>
</dbReference>
<evidence type="ECO:0000313" key="6">
    <source>
        <dbReference type="Proteomes" id="UP001482231"/>
    </source>
</evidence>